<protein>
    <submittedName>
        <fullName evidence="2">Uncharacterized protein</fullName>
    </submittedName>
</protein>
<dbReference type="HOGENOM" id="CLU_1833947_0_0_0"/>
<keyword evidence="1" id="KW-0812">Transmembrane</keyword>
<dbReference type="KEGG" id="sti:Sthe_0184"/>
<dbReference type="Pfam" id="PF19728">
    <property type="entry name" value="DUF6220"/>
    <property type="match status" value="1"/>
</dbReference>
<keyword evidence="1" id="KW-0472">Membrane</keyword>
<keyword evidence="1" id="KW-1133">Transmembrane helix</keyword>
<dbReference type="AlphaFoldDB" id="D1C685"/>
<name>D1C685_SPHTD</name>
<dbReference type="EMBL" id="CP001823">
    <property type="protein sequence ID" value="ACZ37623.1"/>
    <property type="molecule type" value="Genomic_DNA"/>
</dbReference>
<evidence type="ECO:0000313" key="2">
    <source>
        <dbReference type="EMBL" id="ACZ37623.1"/>
    </source>
</evidence>
<dbReference type="InParanoid" id="D1C685"/>
<accession>D1C685</accession>
<sequence>MQMALARAHQIVAWFTVVGILLQIYLAGGGSFGAVSYDLHRAWGNLLGLPILVLPILALAGRIGRRGIGLTMLLLGLYIVQMALPSLRVGLPYIAAFHVLNATALVGVAAATGRASGAAIAARRRTPVLTTTSAGSEHGA</sequence>
<evidence type="ECO:0000256" key="1">
    <source>
        <dbReference type="SAM" id="Phobius"/>
    </source>
</evidence>
<dbReference type="InterPro" id="IPR046192">
    <property type="entry name" value="DUF6220"/>
</dbReference>
<feature type="transmembrane region" description="Helical" evidence="1">
    <location>
        <begin position="67"/>
        <end position="87"/>
    </location>
</feature>
<evidence type="ECO:0000313" key="3">
    <source>
        <dbReference type="Proteomes" id="UP000002027"/>
    </source>
</evidence>
<feature type="transmembrane region" description="Helical" evidence="1">
    <location>
        <begin position="42"/>
        <end position="60"/>
    </location>
</feature>
<gene>
    <name evidence="2" type="ordered locus">Sthe_0184</name>
</gene>
<reference evidence="3" key="1">
    <citation type="submission" date="2009-11" db="EMBL/GenBank/DDBJ databases">
        <title>The complete chromosome 1 of Sphaerobacter thermophilus DSM 20745.</title>
        <authorList>
            <person name="Lucas S."/>
            <person name="Copeland A."/>
            <person name="Lapidus A."/>
            <person name="Glavina del Rio T."/>
            <person name="Dalin E."/>
            <person name="Tice H."/>
            <person name="Bruce D."/>
            <person name="Goodwin L."/>
            <person name="Pitluck S."/>
            <person name="Kyrpides N."/>
            <person name="Mavromatis K."/>
            <person name="Ivanova N."/>
            <person name="Mikhailova N."/>
            <person name="LaButti K.M."/>
            <person name="Clum A."/>
            <person name="Sun H.I."/>
            <person name="Brettin T."/>
            <person name="Detter J.C."/>
            <person name="Han C."/>
            <person name="Larimer F."/>
            <person name="Land M."/>
            <person name="Hauser L."/>
            <person name="Markowitz V."/>
            <person name="Cheng J.F."/>
            <person name="Hugenholtz P."/>
            <person name="Woyke T."/>
            <person name="Wu D."/>
            <person name="Steenblock K."/>
            <person name="Schneider S."/>
            <person name="Pukall R."/>
            <person name="Goeker M."/>
            <person name="Klenk H.P."/>
            <person name="Eisen J.A."/>
        </authorList>
    </citation>
    <scope>NUCLEOTIDE SEQUENCE [LARGE SCALE GENOMIC DNA]</scope>
    <source>
        <strain evidence="3">ATCC 49802 / DSM 20745 / S 6022</strain>
    </source>
</reference>
<dbReference type="Proteomes" id="UP000002027">
    <property type="component" value="Chromosome 1"/>
</dbReference>
<dbReference type="RefSeq" id="WP_012870671.1">
    <property type="nucleotide sequence ID" value="NC_013523.1"/>
</dbReference>
<dbReference type="STRING" id="479434.Sthe_0184"/>
<feature type="transmembrane region" description="Helical" evidence="1">
    <location>
        <begin position="12"/>
        <end position="36"/>
    </location>
</feature>
<reference evidence="2 3" key="2">
    <citation type="journal article" date="2010" name="Stand. Genomic Sci.">
        <title>Complete genome sequence of Desulfohalobium retbaense type strain (HR(100)).</title>
        <authorList>
            <person name="Spring S."/>
            <person name="Nolan M."/>
            <person name="Lapidus A."/>
            <person name="Glavina Del Rio T."/>
            <person name="Copeland A."/>
            <person name="Tice H."/>
            <person name="Cheng J.F."/>
            <person name="Lucas S."/>
            <person name="Land M."/>
            <person name="Chen F."/>
            <person name="Bruce D."/>
            <person name="Goodwin L."/>
            <person name="Pitluck S."/>
            <person name="Ivanova N."/>
            <person name="Mavromatis K."/>
            <person name="Mikhailova N."/>
            <person name="Pati A."/>
            <person name="Chen A."/>
            <person name="Palaniappan K."/>
            <person name="Hauser L."/>
            <person name="Chang Y.J."/>
            <person name="Jeffries C.D."/>
            <person name="Munk C."/>
            <person name="Kiss H."/>
            <person name="Chain P."/>
            <person name="Han C."/>
            <person name="Brettin T."/>
            <person name="Detter J.C."/>
            <person name="Schuler E."/>
            <person name="Goker M."/>
            <person name="Rohde M."/>
            <person name="Bristow J."/>
            <person name="Eisen J.A."/>
            <person name="Markowitz V."/>
            <person name="Hugenholtz P."/>
            <person name="Kyrpides N.C."/>
            <person name="Klenk H.P."/>
        </authorList>
    </citation>
    <scope>NUCLEOTIDE SEQUENCE [LARGE SCALE GENOMIC DNA]</scope>
    <source>
        <strain evidence="3">ATCC 49802 / DSM 20745 / S 6022</strain>
    </source>
</reference>
<proteinExistence type="predicted"/>
<feature type="transmembrane region" description="Helical" evidence="1">
    <location>
        <begin position="93"/>
        <end position="115"/>
    </location>
</feature>
<keyword evidence="3" id="KW-1185">Reference proteome</keyword>
<organism evidence="2 3">
    <name type="scientific">Sphaerobacter thermophilus (strain ATCC 49802 / DSM 20745 / KCCM 41009 / NCIMB 13125 / S 6022)</name>
    <dbReference type="NCBI Taxonomy" id="479434"/>
    <lineage>
        <taxon>Bacteria</taxon>
        <taxon>Pseudomonadati</taxon>
        <taxon>Thermomicrobiota</taxon>
        <taxon>Thermomicrobia</taxon>
        <taxon>Sphaerobacterales</taxon>
        <taxon>Sphaerobacterineae</taxon>
        <taxon>Sphaerobacteraceae</taxon>
        <taxon>Sphaerobacter</taxon>
    </lineage>
</organism>